<protein>
    <submittedName>
        <fullName evidence="2">Uncharacterized protein</fullName>
    </submittedName>
</protein>
<keyword evidence="1" id="KW-1133">Transmembrane helix</keyword>
<keyword evidence="1" id="KW-0472">Membrane</keyword>
<proteinExistence type="predicted"/>
<evidence type="ECO:0000313" key="3">
    <source>
        <dbReference type="Proteomes" id="UP000035350"/>
    </source>
</evidence>
<evidence type="ECO:0000256" key="1">
    <source>
        <dbReference type="SAM" id="Phobius"/>
    </source>
</evidence>
<organism evidence="2 3">
    <name type="scientific">Bacillus wiedmannii</name>
    <dbReference type="NCBI Taxonomy" id="1890302"/>
    <lineage>
        <taxon>Bacteria</taxon>
        <taxon>Bacillati</taxon>
        <taxon>Bacillota</taxon>
        <taxon>Bacilli</taxon>
        <taxon>Bacillales</taxon>
        <taxon>Bacillaceae</taxon>
        <taxon>Bacillus</taxon>
        <taxon>Bacillus cereus group</taxon>
    </lineage>
</organism>
<evidence type="ECO:0000313" key="2">
    <source>
        <dbReference type="EMBL" id="KKZ92717.1"/>
    </source>
</evidence>
<reference evidence="3" key="2">
    <citation type="submission" date="2015-04" db="EMBL/GenBank/DDBJ databases">
        <title>Draft Genome Sequences of Eight Spore-Forming Food Isolates of Bacillus cereus Genome sequencing.</title>
        <authorList>
            <person name="Krawcyk A.O."/>
            <person name="de Jong A."/>
            <person name="Eijlander R.T."/>
            <person name="Berendsen E.M."/>
            <person name="Holsappel S."/>
            <person name="Wells-Bennik M."/>
            <person name="Kuipers O.P."/>
        </authorList>
    </citation>
    <scope>NUCLEOTIDE SEQUENCE [LARGE SCALE GENOMIC DNA]</scope>
    <source>
        <strain evidence="3">B4147</strain>
    </source>
</reference>
<keyword evidence="1" id="KW-0812">Transmembrane</keyword>
<feature type="transmembrane region" description="Helical" evidence="1">
    <location>
        <begin position="20"/>
        <end position="38"/>
    </location>
</feature>
<dbReference type="AlphaFoldDB" id="A0A0G8BYP5"/>
<comment type="caution">
    <text evidence="2">The sequence shown here is derived from an EMBL/GenBank/DDBJ whole genome shotgun (WGS) entry which is preliminary data.</text>
</comment>
<sequence>MYSGEKAFKKMQNYRNPHFNYMGMRVNVAGVWGLFVINRRKQSIGFVRWRN</sequence>
<dbReference type="EMBL" id="LCYN01000031">
    <property type="protein sequence ID" value="KKZ92717.1"/>
    <property type="molecule type" value="Genomic_DNA"/>
</dbReference>
<accession>A0A0G8BYP5</accession>
<reference evidence="2 3" key="1">
    <citation type="journal article" date="2015" name="Genome Announc.">
        <title>Next-Generation Whole-Genome Sequencing of Eight Strains of Bacillus cereus, Isolated from Food.</title>
        <authorList>
            <person name="Krawczyk A.O."/>
            <person name="de Jong A."/>
            <person name="Eijlander R.T."/>
            <person name="Berendsen E.M."/>
            <person name="Holsappel S."/>
            <person name="Wells-Bennik M.H."/>
            <person name="Kuipers O.P."/>
        </authorList>
    </citation>
    <scope>NUCLEOTIDE SEQUENCE [LARGE SCALE GENOMIC DNA]</scope>
    <source>
        <strain evidence="2 3">B4147</strain>
    </source>
</reference>
<name>A0A0G8BYP5_9BACI</name>
<dbReference type="Proteomes" id="UP000035350">
    <property type="component" value="Unassembled WGS sequence"/>
</dbReference>
<gene>
    <name evidence="2" type="ORF">B4147_1953</name>
</gene>